<keyword evidence="4" id="KW-0645">Protease</keyword>
<feature type="domain" description="BACON" evidence="3">
    <location>
        <begin position="116"/>
        <end position="206"/>
    </location>
</feature>
<dbReference type="CDD" id="cd14948">
    <property type="entry name" value="BACON"/>
    <property type="match status" value="1"/>
</dbReference>
<dbReference type="SUPFAM" id="SSF49452">
    <property type="entry name" value="Starch-binding domain-like"/>
    <property type="match status" value="1"/>
</dbReference>
<accession>A0A9D2K9G4</accession>
<feature type="region of interest" description="Disordered" evidence="1">
    <location>
        <begin position="204"/>
        <end position="239"/>
    </location>
</feature>
<dbReference type="GO" id="GO:0004180">
    <property type="term" value="F:carboxypeptidase activity"/>
    <property type="evidence" value="ECO:0007669"/>
    <property type="project" value="UniProtKB-KW"/>
</dbReference>
<evidence type="ECO:0000259" key="3">
    <source>
        <dbReference type="Pfam" id="PF19190"/>
    </source>
</evidence>
<reference evidence="4" key="1">
    <citation type="journal article" date="2021" name="PeerJ">
        <title>Extensive microbial diversity within the chicken gut microbiome revealed by metagenomics and culture.</title>
        <authorList>
            <person name="Gilroy R."/>
            <person name="Ravi A."/>
            <person name="Getino M."/>
            <person name="Pursley I."/>
            <person name="Horton D.L."/>
            <person name="Alikhan N.F."/>
            <person name="Baker D."/>
            <person name="Gharbi K."/>
            <person name="Hall N."/>
            <person name="Watson M."/>
            <person name="Adriaenssens E.M."/>
            <person name="Foster-Nyarko E."/>
            <person name="Jarju S."/>
            <person name="Secka A."/>
            <person name="Antonio M."/>
            <person name="Oren A."/>
            <person name="Chaudhuri R.R."/>
            <person name="La Ragione R."/>
            <person name="Hildebrand F."/>
            <person name="Pallen M.J."/>
        </authorList>
    </citation>
    <scope>NUCLEOTIDE SEQUENCE</scope>
    <source>
        <strain evidence="4">Gambia16-554</strain>
    </source>
</reference>
<dbReference type="GO" id="GO:0030246">
    <property type="term" value="F:carbohydrate binding"/>
    <property type="evidence" value="ECO:0007669"/>
    <property type="project" value="InterPro"/>
</dbReference>
<dbReference type="Pfam" id="PF13620">
    <property type="entry name" value="CarboxypepD_reg"/>
    <property type="match status" value="1"/>
</dbReference>
<feature type="chain" id="PRO_5039423794" evidence="2">
    <location>
        <begin position="23"/>
        <end position="373"/>
    </location>
</feature>
<evidence type="ECO:0000256" key="1">
    <source>
        <dbReference type="SAM" id="MobiDB-lite"/>
    </source>
</evidence>
<keyword evidence="4" id="KW-0121">Carboxypeptidase</keyword>
<name>A0A9D2K9G4_9BACT</name>
<sequence>MKKLVIALSALTAMLLAWSCQDEEFATTGGIYGIISDAETNAPIAGAQVMLSPGNVTTVTGSDGNYEFQNVEEGQFKLSVSSSGYSSNSRQITVVAGERTICDMQLTPDKEISGIELSTNRLNFGSEYSVLTFDIRNVSTSGNIDWYISDTESWLTVSPTEGSTAMGKSSSVKVTVDRSKLSEDVTSTFTVNAAGGSLSVMVDVKCSDSGDDDEDPDNQGGGTDEPSVNEDYSSAEVTSGDSRIIPEIVSCRRSGANLVFEYTLRNDGLGYINAFRIAYPQETAGGDAYTTITDDLFNNYTELASSTFNGESANSTDGYSFPVPFPDGVKCKGSMTIKDFNSTAKTLTVIMGINAYGEDLADPHIYFKNVPVY</sequence>
<evidence type="ECO:0000313" key="4">
    <source>
        <dbReference type="EMBL" id="HIZ85175.1"/>
    </source>
</evidence>
<dbReference type="Proteomes" id="UP000824115">
    <property type="component" value="Unassembled WGS sequence"/>
</dbReference>
<comment type="caution">
    <text evidence="4">The sequence shown here is derived from an EMBL/GenBank/DDBJ whole genome shotgun (WGS) entry which is preliminary data.</text>
</comment>
<feature type="signal peptide" evidence="2">
    <location>
        <begin position="1"/>
        <end position="22"/>
    </location>
</feature>
<dbReference type="EMBL" id="DXAW01000030">
    <property type="protein sequence ID" value="HIZ85175.1"/>
    <property type="molecule type" value="Genomic_DNA"/>
</dbReference>
<gene>
    <name evidence="4" type="ORF">IAC04_01625</name>
</gene>
<protein>
    <submittedName>
        <fullName evidence="4">Carboxypeptidase-like regulatory domain-containing protein</fullName>
    </submittedName>
</protein>
<evidence type="ECO:0000313" key="5">
    <source>
        <dbReference type="Proteomes" id="UP000824115"/>
    </source>
</evidence>
<dbReference type="AlphaFoldDB" id="A0A9D2K9G4"/>
<dbReference type="Gene3D" id="2.60.40.1120">
    <property type="entry name" value="Carboxypeptidase-like, regulatory domain"/>
    <property type="match status" value="1"/>
</dbReference>
<keyword evidence="2" id="KW-0732">Signal</keyword>
<evidence type="ECO:0000256" key="2">
    <source>
        <dbReference type="SAM" id="SignalP"/>
    </source>
</evidence>
<reference evidence="4" key="2">
    <citation type="submission" date="2021-04" db="EMBL/GenBank/DDBJ databases">
        <authorList>
            <person name="Gilroy R."/>
        </authorList>
    </citation>
    <scope>NUCLEOTIDE SEQUENCE</scope>
    <source>
        <strain evidence="4">Gambia16-554</strain>
    </source>
</reference>
<keyword evidence="4" id="KW-0378">Hydrolase</keyword>
<dbReference type="InterPro" id="IPR013783">
    <property type="entry name" value="Ig-like_fold"/>
</dbReference>
<dbReference type="InterPro" id="IPR013784">
    <property type="entry name" value="Carb-bd-like_fold"/>
</dbReference>
<dbReference type="Pfam" id="PF19190">
    <property type="entry name" value="BACON_2"/>
    <property type="match status" value="1"/>
</dbReference>
<dbReference type="InterPro" id="IPR024361">
    <property type="entry name" value="BACON"/>
</dbReference>
<proteinExistence type="predicted"/>
<dbReference type="Gene3D" id="2.60.40.10">
    <property type="entry name" value="Immunoglobulins"/>
    <property type="match status" value="1"/>
</dbReference>
<organism evidence="4 5">
    <name type="scientific">Candidatus Coprenecus stercoravium</name>
    <dbReference type="NCBI Taxonomy" id="2840735"/>
    <lineage>
        <taxon>Bacteria</taxon>
        <taxon>Pseudomonadati</taxon>
        <taxon>Bacteroidota</taxon>
        <taxon>Bacteroidia</taxon>
        <taxon>Bacteroidales</taxon>
        <taxon>Rikenellaceae</taxon>
        <taxon>Rikenellaceae incertae sedis</taxon>
        <taxon>Candidatus Coprenecus</taxon>
    </lineage>
</organism>
<feature type="compositionally biased region" description="Polar residues" evidence="1">
    <location>
        <begin position="230"/>
        <end position="239"/>
    </location>
</feature>